<keyword evidence="1" id="KW-0732">Signal</keyword>
<sequence>MKCLKTVFFLLIMCLFSCAKGEKDGAKLLATLISGYFGNLNSLTKWYKNGIKVSQDIVSMYMLPINLPALSARYQMYWEQWINNVPVRQNIMAISGFGEAAIVLPYDFNEPDKYR</sequence>
<evidence type="ECO:0000256" key="1">
    <source>
        <dbReference type="SAM" id="SignalP"/>
    </source>
</evidence>
<dbReference type="KEGG" id="bgt:106051623"/>
<dbReference type="VEuPathDB" id="VectorBase:BGLB021679"/>
<evidence type="ECO:0000313" key="3">
    <source>
        <dbReference type="Proteomes" id="UP000076420"/>
    </source>
</evidence>
<feature type="signal peptide" evidence="1">
    <location>
        <begin position="1"/>
        <end position="21"/>
    </location>
</feature>
<organism evidence="2 3">
    <name type="scientific">Biomphalaria glabrata</name>
    <name type="common">Bloodfluke planorb</name>
    <name type="synonym">Freshwater snail</name>
    <dbReference type="NCBI Taxonomy" id="6526"/>
    <lineage>
        <taxon>Eukaryota</taxon>
        <taxon>Metazoa</taxon>
        <taxon>Spiralia</taxon>
        <taxon>Lophotrochozoa</taxon>
        <taxon>Mollusca</taxon>
        <taxon>Gastropoda</taxon>
        <taxon>Heterobranchia</taxon>
        <taxon>Euthyneura</taxon>
        <taxon>Panpulmonata</taxon>
        <taxon>Hygrophila</taxon>
        <taxon>Lymnaeoidea</taxon>
        <taxon>Planorbidae</taxon>
        <taxon>Biomphalaria</taxon>
    </lineage>
</organism>
<dbReference type="AlphaFoldDB" id="A0A2C9KNB9"/>
<gene>
    <name evidence="2" type="primary">106051623</name>
</gene>
<accession>A0A2C9KNB9</accession>
<dbReference type="EnsemblMetazoa" id="BGLB021679-RA">
    <property type="protein sequence ID" value="BGLB021679-PA"/>
    <property type="gene ID" value="BGLB021679"/>
</dbReference>
<evidence type="ECO:0000313" key="2">
    <source>
        <dbReference type="EnsemblMetazoa" id="BGLB021679-PA"/>
    </source>
</evidence>
<feature type="chain" id="PRO_5012835757" evidence="1">
    <location>
        <begin position="22"/>
        <end position="115"/>
    </location>
</feature>
<name>A0A2C9KNB9_BIOGL</name>
<dbReference type="Proteomes" id="UP000076420">
    <property type="component" value="Unassembled WGS sequence"/>
</dbReference>
<proteinExistence type="predicted"/>
<reference evidence="2" key="1">
    <citation type="submission" date="2020-05" db="UniProtKB">
        <authorList>
            <consortium name="EnsemblMetazoa"/>
        </authorList>
    </citation>
    <scope>IDENTIFICATION</scope>
    <source>
        <strain evidence="2">BB02</strain>
    </source>
</reference>
<protein>
    <submittedName>
        <fullName evidence="2">Uncharacterized protein</fullName>
    </submittedName>
</protein>